<reference evidence="19" key="1">
    <citation type="journal article" date="2019" name="Heredity">
        <title>Mesozoic mitogenome rearrangements and freshwater mussel (Bivalvia: Unionoidea) macroevolution.</title>
        <authorList>
            <person name="Froufe E."/>
            <person name="Bolotov I."/>
            <person name="Aldridge D.C."/>
            <person name="Bogan A.E."/>
            <person name="Breton S."/>
            <person name="Gan H.M."/>
            <person name="Kovitvadhi U."/>
            <person name="Kovitvadhi S."/>
            <person name="Riccardi N."/>
            <person name="Secci-Petretto G."/>
            <person name="Sousa R."/>
            <person name="Teixeira A."/>
            <person name="Varandas S."/>
            <person name="Zanatta D."/>
            <person name="Zieritz A."/>
            <person name="Fonseca M.M."/>
            <person name="Lopes-Lima M."/>
        </authorList>
    </citation>
    <scope>NUCLEOTIDE SEQUENCE</scope>
    <source>
        <tissue evidence="19">Gonad tissue</tissue>
    </source>
</reference>
<keyword evidence="14 17" id="KW-0496">Mitochondrion</keyword>
<evidence type="ECO:0000256" key="2">
    <source>
        <dbReference type="ARBA" id="ARBA00007012"/>
    </source>
</evidence>
<evidence type="ECO:0000313" key="19">
    <source>
        <dbReference type="EMBL" id="QDH07447.1"/>
    </source>
</evidence>
<evidence type="ECO:0000256" key="6">
    <source>
        <dbReference type="ARBA" id="ARBA00022660"/>
    </source>
</evidence>
<proteinExistence type="inferred from homology"/>
<dbReference type="AlphaFoldDB" id="A0A513X0J1"/>
<dbReference type="PANTHER" id="PTHR46552">
    <property type="entry name" value="NADH-UBIQUINONE OXIDOREDUCTASE CHAIN 2"/>
    <property type="match status" value="1"/>
</dbReference>
<dbReference type="InterPro" id="IPR001750">
    <property type="entry name" value="ND/Mrp_TM"/>
</dbReference>
<accession>A0A513X0J1</accession>
<dbReference type="PANTHER" id="PTHR46552:SF1">
    <property type="entry name" value="NADH-UBIQUINONE OXIDOREDUCTASE CHAIN 2"/>
    <property type="match status" value="1"/>
</dbReference>
<keyword evidence="10 17" id="KW-0249">Electron transport</keyword>
<comment type="subcellular location">
    <subcellularLocation>
        <location evidence="1 17">Mitochondrion inner membrane</location>
        <topology evidence="1 17">Multi-pass membrane protein</topology>
    </subcellularLocation>
</comment>
<feature type="transmembrane region" description="Helical" evidence="17">
    <location>
        <begin position="130"/>
        <end position="151"/>
    </location>
</feature>
<evidence type="ECO:0000256" key="7">
    <source>
        <dbReference type="ARBA" id="ARBA00022692"/>
    </source>
</evidence>
<dbReference type="EC" id="7.1.1.2" evidence="3 17"/>
<evidence type="ECO:0000256" key="8">
    <source>
        <dbReference type="ARBA" id="ARBA00022792"/>
    </source>
</evidence>
<keyword evidence="15 17" id="KW-0472">Membrane</keyword>
<evidence type="ECO:0000259" key="18">
    <source>
        <dbReference type="Pfam" id="PF00361"/>
    </source>
</evidence>
<comment type="function">
    <text evidence="17">Core subunit of the mitochondrial membrane respiratory chain NADH dehydrogenase (Complex I) which catalyzes electron transfer from NADH through the respiratory chain, using ubiquinone as an electron acceptor. Essential for the catalytic activity and assembly of complex I.</text>
</comment>
<dbReference type="InterPro" id="IPR050175">
    <property type="entry name" value="Complex_I_Subunit_2"/>
</dbReference>
<keyword evidence="9 17" id="KW-1278">Translocase</keyword>
<protein>
    <recommendedName>
        <fullName evidence="4 17">NADH-ubiquinone oxidoreductase chain 2</fullName>
        <ecNumber evidence="3 17">7.1.1.2</ecNumber>
    </recommendedName>
</protein>
<evidence type="ECO:0000256" key="11">
    <source>
        <dbReference type="ARBA" id="ARBA00022989"/>
    </source>
</evidence>
<evidence type="ECO:0000256" key="1">
    <source>
        <dbReference type="ARBA" id="ARBA00004448"/>
    </source>
</evidence>
<feature type="transmembrane region" description="Helical" evidence="17">
    <location>
        <begin position="219"/>
        <end position="242"/>
    </location>
</feature>
<dbReference type="Pfam" id="PF00361">
    <property type="entry name" value="Proton_antipo_M"/>
    <property type="match status" value="1"/>
</dbReference>
<evidence type="ECO:0000256" key="14">
    <source>
        <dbReference type="ARBA" id="ARBA00023128"/>
    </source>
</evidence>
<gene>
    <name evidence="19" type="primary">nad2</name>
</gene>
<evidence type="ECO:0000256" key="17">
    <source>
        <dbReference type="RuleBase" id="RU003403"/>
    </source>
</evidence>
<geneLocation type="mitochondrion" evidence="19"/>
<dbReference type="EMBL" id="MK994777">
    <property type="protein sequence ID" value="QDH07447.1"/>
    <property type="molecule type" value="Genomic_DNA"/>
</dbReference>
<evidence type="ECO:0000256" key="9">
    <source>
        <dbReference type="ARBA" id="ARBA00022967"/>
    </source>
</evidence>
<evidence type="ECO:0000256" key="16">
    <source>
        <dbReference type="ARBA" id="ARBA00049551"/>
    </source>
</evidence>
<evidence type="ECO:0000256" key="15">
    <source>
        <dbReference type="ARBA" id="ARBA00023136"/>
    </source>
</evidence>
<feature type="transmembrane region" description="Helical" evidence="17">
    <location>
        <begin position="171"/>
        <end position="199"/>
    </location>
</feature>
<comment type="catalytic activity">
    <reaction evidence="16 17">
        <text>a ubiquinone + NADH + 5 H(+)(in) = a ubiquinol + NAD(+) + 4 H(+)(out)</text>
        <dbReference type="Rhea" id="RHEA:29091"/>
        <dbReference type="Rhea" id="RHEA-COMP:9565"/>
        <dbReference type="Rhea" id="RHEA-COMP:9566"/>
        <dbReference type="ChEBI" id="CHEBI:15378"/>
        <dbReference type="ChEBI" id="CHEBI:16389"/>
        <dbReference type="ChEBI" id="CHEBI:17976"/>
        <dbReference type="ChEBI" id="CHEBI:57540"/>
        <dbReference type="ChEBI" id="CHEBI:57945"/>
        <dbReference type="EC" id="7.1.1.2"/>
    </reaction>
</comment>
<feature type="domain" description="NADH:quinone oxidoreductase/Mrp antiporter transmembrane" evidence="18">
    <location>
        <begin position="78"/>
        <end position="261"/>
    </location>
</feature>
<evidence type="ECO:0000256" key="5">
    <source>
        <dbReference type="ARBA" id="ARBA00022448"/>
    </source>
</evidence>
<keyword evidence="11 17" id="KW-1133">Transmembrane helix</keyword>
<evidence type="ECO:0000256" key="13">
    <source>
        <dbReference type="ARBA" id="ARBA00023075"/>
    </source>
</evidence>
<keyword evidence="12 17" id="KW-0520">NAD</keyword>
<keyword evidence="5" id="KW-0813">Transport</keyword>
<keyword evidence="13 17" id="KW-0830">Ubiquinone</keyword>
<organism evidence="19">
    <name type="scientific">Pilsbryoconcha exilis</name>
    <dbReference type="NCBI Taxonomy" id="178825"/>
    <lineage>
        <taxon>Eukaryota</taxon>
        <taxon>Metazoa</taxon>
        <taxon>Spiralia</taxon>
        <taxon>Lophotrochozoa</taxon>
        <taxon>Mollusca</taxon>
        <taxon>Bivalvia</taxon>
        <taxon>Autobranchia</taxon>
        <taxon>Heteroconchia</taxon>
        <taxon>Palaeoheterodonta</taxon>
        <taxon>Unionida</taxon>
        <taxon>Unionoidea</taxon>
        <taxon>Unionidae</taxon>
        <taxon>Gonideinae</taxon>
        <taxon>Pilsbryoconcha</taxon>
    </lineage>
</organism>
<sequence>MLTIILIVSTLMTFMSTNTLFTWMMLELNMLSFIPLMHTKNLTTETEASMKYTIPQSFGSSLFMMSTLMMPLTQSSKLLASTALILKLGGVPLHTWFPTVMELISPMTALILTTWQKMAPLLLLTTNELAYTPMIVLSAIASALWGSTAGLNQTNLLKLMTFSSINHLSWLLMSSMLNSVTPIIYMASYSLTVLPIFLYMQTPNSTSYKTTLFPSLNNFHQLSFILSALSLASLPPLTMFLNKLPIITMMLTELLTPLLILLLSAAVSLYFYLSLAIMMMLNFNTSPKMRMSENIPAIKSILYTVSAVFQMAALPLWCTTQIF</sequence>
<dbReference type="PRINTS" id="PR01436">
    <property type="entry name" value="NADHDHGNASE2"/>
</dbReference>
<dbReference type="GO" id="GO:0006120">
    <property type="term" value="P:mitochondrial electron transport, NADH to ubiquinone"/>
    <property type="evidence" value="ECO:0007669"/>
    <property type="project" value="InterPro"/>
</dbReference>
<dbReference type="InterPro" id="IPR003917">
    <property type="entry name" value="NADH_UbQ_OxRdtase_chain2"/>
</dbReference>
<dbReference type="GO" id="GO:0008137">
    <property type="term" value="F:NADH dehydrogenase (ubiquinone) activity"/>
    <property type="evidence" value="ECO:0007669"/>
    <property type="project" value="UniProtKB-EC"/>
</dbReference>
<feature type="transmembrane region" description="Helical" evidence="17">
    <location>
        <begin position="6"/>
        <end position="26"/>
    </location>
</feature>
<evidence type="ECO:0000256" key="3">
    <source>
        <dbReference type="ARBA" id="ARBA00012944"/>
    </source>
</evidence>
<keyword evidence="6 17" id="KW-0679">Respiratory chain</keyword>
<keyword evidence="8 17" id="KW-0999">Mitochondrion inner membrane</keyword>
<name>A0A513X0J1_9BIVA</name>
<comment type="similarity">
    <text evidence="2 17">Belongs to the complex I subunit 2 family.</text>
</comment>
<evidence type="ECO:0000256" key="4">
    <source>
        <dbReference type="ARBA" id="ARBA00021008"/>
    </source>
</evidence>
<feature type="transmembrane region" description="Helical" evidence="17">
    <location>
        <begin position="254"/>
        <end position="281"/>
    </location>
</feature>
<feature type="transmembrane region" description="Helical" evidence="17">
    <location>
        <begin position="301"/>
        <end position="318"/>
    </location>
</feature>
<evidence type="ECO:0000256" key="12">
    <source>
        <dbReference type="ARBA" id="ARBA00023027"/>
    </source>
</evidence>
<keyword evidence="7 17" id="KW-0812">Transmembrane</keyword>
<dbReference type="GO" id="GO:0005743">
    <property type="term" value="C:mitochondrial inner membrane"/>
    <property type="evidence" value="ECO:0007669"/>
    <property type="project" value="UniProtKB-SubCell"/>
</dbReference>
<evidence type="ECO:0000256" key="10">
    <source>
        <dbReference type="ARBA" id="ARBA00022982"/>
    </source>
</evidence>